<organism evidence="2 3">
    <name type="scientific">Planoprotostelium fungivorum</name>
    <dbReference type="NCBI Taxonomy" id="1890364"/>
    <lineage>
        <taxon>Eukaryota</taxon>
        <taxon>Amoebozoa</taxon>
        <taxon>Evosea</taxon>
        <taxon>Variosea</taxon>
        <taxon>Cavosteliida</taxon>
        <taxon>Cavosteliaceae</taxon>
        <taxon>Planoprotostelium</taxon>
    </lineage>
</organism>
<comment type="caution">
    <text evidence="2">The sequence shown here is derived from an EMBL/GenBank/DDBJ whole genome shotgun (WGS) entry which is preliminary data.</text>
</comment>
<proteinExistence type="predicted"/>
<reference evidence="2 3" key="1">
    <citation type="journal article" date="2018" name="Genome Biol. Evol.">
        <title>Multiple Roots of Fruiting Body Formation in Amoebozoa.</title>
        <authorList>
            <person name="Hillmann F."/>
            <person name="Forbes G."/>
            <person name="Novohradska S."/>
            <person name="Ferling I."/>
            <person name="Riege K."/>
            <person name="Groth M."/>
            <person name="Westermann M."/>
            <person name="Marz M."/>
            <person name="Spaller T."/>
            <person name="Winckler T."/>
            <person name="Schaap P."/>
            <person name="Glockner G."/>
        </authorList>
    </citation>
    <scope>NUCLEOTIDE SEQUENCE [LARGE SCALE GENOMIC DNA]</scope>
    <source>
        <strain evidence="2 3">Jena</strain>
    </source>
</reference>
<feature type="region of interest" description="Disordered" evidence="1">
    <location>
        <begin position="53"/>
        <end position="91"/>
    </location>
</feature>
<dbReference type="AlphaFoldDB" id="A0A2P6MS30"/>
<evidence type="ECO:0000256" key="1">
    <source>
        <dbReference type="SAM" id="MobiDB-lite"/>
    </source>
</evidence>
<feature type="region of interest" description="Disordered" evidence="1">
    <location>
        <begin position="1"/>
        <end position="34"/>
    </location>
</feature>
<keyword evidence="3" id="KW-1185">Reference proteome</keyword>
<evidence type="ECO:0000313" key="3">
    <source>
        <dbReference type="Proteomes" id="UP000241769"/>
    </source>
</evidence>
<accession>A0A2P6MS30</accession>
<name>A0A2P6MS30_9EUKA</name>
<protein>
    <submittedName>
        <fullName evidence="2">Uncharacterized protein</fullName>
    </submittedName>
</protein>
<evidence type="ECO:0000313" key="2">
    <source>
        <dbReference type="EMBL" id="PRP74505.1"/>
    </source>
</evidence>
<gene>
    <name evidence="2" type="ORF">PROFUN_12519</name>
</gene>
<dbReference type="Proteomes" id="UP000241769">
    <property type="component" value="Unassembled WGS sequence"/>
</dbReference>
<sequence>MNANEVAQKVQEPVQKVNDSAGLAHTADRDEGTPSFREADEVIQSTTEQIGFGSVAMDGDAPSVSDGQISGLETPKAPITHAVPPSKPSRIPVLRRGATIRASQGSRAQMEALVAIGNSSLKRPTILKRQA</sequence>
<dbReference type="InParanoid" id="A0A2P6MS30"/>
<dbReference type="EMBL" id="MDYQ01000460">
    <property type="protein sequence ID" value="PRP74505.1"/>
    <property type="molecule type" value="Genomic_DNA"/>
</dbReference>